<feature type="domain" description="NDT80" evidence="4">
    <location>
        <begin position="1"/>
        <end position="206"/>
    </location>
</feature>
<comment type="caution">
    <text evidence="5">The sequence shown here is derived from an EMBL/GenBank/DDBJ whole genome shotgun (WGS) entry which is preliminary data.</text>
</comment>
<gene>
    <name evidence="5" type="ORF">PRZ48_001524</name>
</gene>
<dbReference type="PROSITE" id="PS51517">
    <property type="entry name" value="NDT80"/>
    <property type="match status" value="1"/>
</dbReference>
<keyword evidence="1 2" id="KW-0238">DNA-binding</keyword>
<proteinExistence type="predicted"/>
<organism evidence="5 6">
    <name type="scientific">Zasmidium cellare</name>
    <name type="common">Wine cellar mold</name>
    <name type="synonym">Racodium cellare</name>
    <dbReference type="NCBI Taxonomy" id="395010"/>
    <lineage>
        <taxon>Eukaryota</taxon>
        <taxon>Fungi</taxon>
        <taxon>Dikarya</taxon>
        <taxon>Ascomycota</taxon>
        <taxon>Pezizomycotina</taxon>
        <taxon>Dothideomycetes</taxon>
        <taxon>Dothideomycetidae</taxon>
        <taxon>Mycosphaerellales</taxon>
        <taxon>Mycosphaerellaceae</taxon>
        <taxon>Zasmidium</taxon>
    </lineage>
</organism>
<accession>A0ABR0F1G4</accession>
<dbReference type="SUPFAM" id="SSF49417">
    <property type="entry name" value="p53-like transcription factors"/>
    <property type="match status" value="1"/>
</dbReference>
<evidence type="ECO:0000256" key="2">
    <source>
        <dbReference type="PROSITE-ProRule" id="PRU00850"/>
    </source>
</evidence>
<evidence type="ECO:0000256" key="1">
    <source>
        <dbReference type="ARBA" id="ARBA00023125"/>
    </source>
</evidence>
<name>A0ABR0F1G4_ZASCE</name>
<evidence type="ECO:0000256" key="3">
    <source>
        <dbReference type="SAM" id="MobiDB-lite"/>
    </source>
</evidence>
<dbReference type="PANTHER" id="PTHR35144">
    <property type="entry name" value="MEIOSIS-SPECIFIC TRANSCRIPTION FACTOR NDT80"/>
    <property type="match status" value="1"/>
</dbReference>
<evidence type="ECO:0000313" key="5">
    <source>
        <dbReference type="EMBL" id="KAK4507789.1"/>
    </source>
</evidence>
<reference evidence="5 6" key="1">
    <citation type="journal article" date="2023" name="G3 (Bethesda)">
        <title>A chromosome-level genome assembly of Zasmidium syzygii isolated from banana leaves.</title>
        <authorList>
            <person name="van Westerhoven A.C."/>
            <person name="Mehrabi R."/>
            <person name="Talebi R."/>
            <person name="Steentjes M.B.F."/>
            <person name="Corcolon B."/>
            <person name="Chong P.A."/>
            <person name="Kema G.H.J."/>
            <person name="Seidl M.F."/>
        </authorList>
    </citation>
    <scope>NUCLEOTIDE SEQUENCE [LARGE SCALE GENOMIC DNA]</scope>
    <source>
        <strain evidence="5 6">P124</strain>
    </source>
</reference>
<dbReference type="EMBL" id="JAXOVC010000001">
    <property type="protein sequence ID" value="KAK4507789.1"/>
    <property type="molecule type" value="Genomic_DNA"/>
</dbReference>
<dbReference type="InterPro" id="IPR024061">
    <property type="entry name" value="NDT80_DNA-bd_dom"/>
</dbReference>
<dbReference type="InterPro" id="IPR052605">
    <property type="entry name" value="Fungal_trans_regulator"/>
</dbReference>
<dbReference type="PANTHER" id="PTHR35144:SF2">
    <property type="entry name" value="MEIOSIS-SPECIFIC TRANSCRIPTION FACTOR NDT80"/>
    <property type="match status" value="1"/>
</dbReference>
<evidence type="ECO:0000259" key="4">
    <source>
        <dbReference type="PROSITE" id="PS51517"/>
    </source>
</evidence>
<feature type="DNA-binding region" description="NDT80" evidence="2">
    <location>
        <begin position="1"/>
        <end position="206"/>
    </location>
</feature>
<evidence type="ECO:0000313" key="6">
    <source>
        <dbReference type="Proteomes" id="UP001305779"/>
    </source>
</evidence>
<dbReference type="InterPro" id="IPR008967">
    <property type="entry name" value="p53-like_TF_DNA-bd_sf"/>
</dbReference>
<dbReference type="Gene3D" id="2.60.40.1390">
    <property type="entry name" value="NDT80 DNA-binding domain"/>
    <property type="match status" value="1"/>
</dbReference>
<dbReference type="Proteomes" id="UP001305779">
    <property type="component" value="Unassembled WGS sequence"/>
</dbReference>
<dbReference type="InterPro" id="IPR037141">
    <property type="entry name" value="NDT80_DNA-bd_dom_sf"/>
</dbReference>
<protein>
    <recommendedName>
        <fullName evidence="4">NDT80 domain-containing protein</fullName>
    </recommendedName>
</protein>
<keyword evidence="6" id="KW-1185">Reference proteome</keyword>
<dbReference type="Pfam" id="PF05224">
    <property type="entry name" value="NDT80_PhoG"/>
    <property type="match status" value="1"/>
</dbReference>
<sequence length="418" mass="44749">MQDAPLARIEETDQALFFTGTTTTPSDSSAVVTAQLSGTFLRGPGPGIVCYRRNFFHVRGTVIFQSDTKSALSALPGDESGQVHIRASLTAVESLNGDQVAIIAHRKGAQEASPSVGTQALAPIDTAIEPSSDLTTPVSFSWSRLQFRAATAKGGRRKEKAPEQSFRLQLRVSAWIGDAPEVLLAEKCSAPIIVRGRSPGNYPSTSKASKDDARTVASSQNPSQDAPAEQPQLTGESTTQALTLSNIDVAVADEPPLASPSCEDFLDLGNLESLIDSAGAPTDVSATQFGNDERFTGLSPSLDWTNAAYLDWADSSHFFSPTFTPRDLLHSTDPGAHLFSTSSFPPADVTDSRIDDQHDLLEDDASEDSYSYTYIPLAMDDRTPPVHAVYQPHGAHHKVTLPKTLNGSGKRYFGELAD</sequence>
<feature type="region of interest" description="Disordered" evidence="3">
    <location>
        <begin position="195"/>
        <end position="237"/>
    </location>
</feature>